<feature type="region of interest" description="Disordered" evidence="2">
    <location>
        <begin position="1"/>
        <end position="26"/>
    </location>
</feature>
<reference evidence="3 4" key="1">
    <citation type="journal article" date="2018" name="ISME J.">
        <title>Endosymbiont genomes yield clues of tubeworm success.</title>
        <authorList>
            <person name="Li Y."/>
            <person name="Liles M.R."/>
            <person name="Halanych K.M."/>
        </authorList>
    </citation>
    <scope>NUCLEOTIDE SEQUENCE [LARGE SCALE GENOMIC DNA]</scope>
    <source>
        <strain evidence="3">A1422</strain>
    </source>
</reference>
<sequence length="266" mass="31314">MSLLDELKHEAERLQRPDSEQDSPKVRQEALYQSALRPRMRAILRYLSELAEQLQLVNPDVSCTYELPGYGEIQGLRQQDYIVNADSTDQTKTVRLRFNCATENELEFSVTPKSAADETRTFLESQQMRFAEWPVRDMEQRLVGLTFQVQVKVEVIFLFQADPEQGGIRMITSNFEGFSIKRHLYKPEKITEQWLDDLGNFILRKHENLHSLDISDSEKEKIRKRLQMEKQQREKETQEMLQREEVALAEEKNSKSLFSKLRKLTE</sequence>
<comment type="caution">
    <text evidence="3">The sequence shown here is derived from an EMBL/GenBank/DDBJ whole genome shotgun (WGS) entry which is preliminary data.</text>
</comment>
<evidence type="ECO:0000256" key="1">
    <source>
        <dbReference type="SAM" id="Coils"/>
    </source>
</evidence>
<dbReference type="Proteomes" id="UP000255508">
    <property type="component" value="Unassembled WGS sequence"/>
</dbReference>
<gene>
    <name evidence="3" type="ORF">DIZ79_01400</name>
</gene>
<evidence type="ECO:0000256" key="2">
    <source>
        <dbReference type="SAM" id="MobiDB-lite"/>
    </source>
</evidence>
<feature type="coiled-coil region" evidence="1">
    <location>
        <begin position="214"/>
        <end position="243"/>
    </location>
</feature>
<organism evidence="3 4">
    <name type="scientific">endosymbiont of Lamellibrachia luymesi</name>
    <dbReference type="NCBI Taxonomy" id="2200907"/>
    <lineage>
        <taxon>Bacteria</taxon>
        <taxon>Pseudomonadati</taxon>
        <taxon>Pseudomonadota</taxon>
        <taxon>Gammaproteobacteria</taxon>
        <taxon>sulfur-oxidizing symbionts</taxon>
    </lineage>
</organism>
<protein>
    <submittedName>
        <fullName evidence="3">Uncharacterized protein</fullName>
    </submittedName>
</protein>
<name>A0A370E1A1_9GAMM</name>
<evidence type="ECO:0000313" key="4">
    <source>
        <dbReference type="Proteomes" id="UP000255508"/>
    </source>
</evidence>
<dbReference type="EMBL" id="QFXD01000023">
    <property type="protein sequence ID" value="RDH93202.1"/>
    <property type="molecule type" value="Genomic_DNA"/>
</dbReference>
<proteinExistence type="predicted"/>
<keyword evidence="1" id="KW-0175">Coiled coil</keyword>
<evidence type="ECO:0000313" key="3">
    <source>
        <dbReference type="EMBL" id="RDH93202.1"/>
    </source>
</evidence>
<accession>A0A370E1A1</accession>
<dbReference type="AlphaFoldDB" id="A0A370E1A1"/>